<gene>
    <name evidence="1" type="ORF">E5676_scaffold527G00420</name>
</gene>
<dbReference type="EMBL" id="SSTD01014408">
    <property type="protein sequence ID" value="TYK04313.1"/>
    <property type="molecule type" value="Genomic_DNA"/>
</dbReference>
<sequence length="158" mass="17805">MALRKVALKATVAKSTDSRLFTQSHLKRSMKEQEQSFVLIKKSWEQLVKSLKGGIIIRENPFFDNSTPVSDLSEKEPNLEIVFVMMANVTTEAAVTYIERKINFLMKAVEEHDHDITTLKGQMKACETAESSKTEQLSKTSAVQAYDKGKAVLQNNHT</sequence>
<organism evidence="1 2">
    <name type="scientific">Cucumis melo var. makuwa</name>
    <name type="common">Oriental melon</name>
    <dbReference type="NCBI Taxonomy" id="1194695"/>
    <lineage>
        <taxon>Eukaryota</taxon>
        <taxon>Viridiplantae</taxon>
        <taxon>Streptophyta</taxon>
        <taxon>Embryophyta</taxon>
        <taxon>Tracheophyta</taxon>
        <taxon>Spermatophyta</taxon>
        <taxon>Magnoliopsida</taxon>
        <taxon>eudicotyledons</taxon>
        <taxon>Gunneridae</taxon>
        <taxon>Pentapetalae</taxon>
        <taxon>rosids</taxon>
        <taxon>fabids</taxon>
        <taxon>Cucurbitales</taxon>
        <taxon>Cucurbitaceae</taxon>
        <taxon>Benincaseae</taxon>
        <taxon>Cucumis</taxon>
    </lineage>
</organism>
<dbReference type="Proteomes" id="UP000321947">
    <property type="component" value="Unassembled WGS sequence"/>
</dbReference>
<accession>A0A5D3BX51</accession>
<proteinExistence type="predicted"/>
<protein>
    <submittedName>
        <fullName evidence="1">Ty3-gypsy retrotransposon protein</fullName>
    </submittedName>
</protein>
<dbReference type="AlphaFoldDB" id="A0A5D3BX51"/>
<comment type="caution">
    <text evidence="1">The sequence shown here is derived from an EMBL/GenBank/DDBJ whole genome shotgun (WGS) entry which is preliminary data.</text>
</comment>
<name>A0A5D3BX51_CUCMM</name>
<reference evidence="1 2" key="1">
    <citation type="submission" date="2019-08" db="EMBL/GenBank/DDBJ databases">
        <title>Draft genome sequences of two oriental melons (Cucumis melo L. var makuwa).</title>
        <authorList>
            <person name="Kwon S.-Y."/>
        </authorList>
    </citation>
    <scope>NUCLEOTIDE SEQUENCE [LARGE SCALE GENOMIC DNA]</scope>
    <source>
        <strain evidence="2">cv. Chang Bougi</strain>
        <tissue evidence="1">Leaf</tissue>
    </source>
</reference>
<evidence type="ECO:0000313" key="2">
    <source>
        <dbReference type="Proteomes" id="UP000321947"/>
    </source>
</evidence>
<evidence type="ECO:0000313" key="1">
    <source>
        <dbReference type="EMBL" id="TYK04313.1"/>
    </source>
</evidence>